<dbReference type="SMART" id="SM00220">
    <property type="entry name" value="S_TKc"/>
    <property type="match status" value="1"/>
</dbReference>
<name>A8WK94_CAEBR</name>
<evidence type="ECO:0000256" key="8">
    <source>
        <dbReference type="ARBA" id="ARBA00048679"/>
    </source>
</evidence>
<accession>A8WK94</accession>
<keyword evidence="11" id="KW-0812">Transmembrane</keyword>
<dbReference type="InterPro" id="IPR019430">
    <property type="entry name" value="7TM_GPCR_serpentine_rcpt_Srx"/>
</dbReference>
<reference evidence="13 14" key="1">
    <citation type="journal article" date="2003" name="PLoS Biol.">
        <title>The genome sequence of Caenorhabditis briggsae: a platform for comparative genomics.</title>
        <authorList>
            <person name="Stein L.D."/>
            <person name="Bao Z."/>
            <person name="Blasiar D."/>
            <person name="Blumenthal T."/>
            <person name="Brent M.R."/>
            <person name="Chen N."/>
            <person name="Chinwalla A."/>
            <person name="Clarke L."/>
            <person name="Clee C."/>
            <person name="Coghlan A."/>
            <person name="Coulson A."/>
            <person name="D'Eustachio P."/>
            <person name="Fitch D.H."/>
            <person name="Fulton L.A."/>
            <person name="Fulton R.E."/>
            <person name="Griffiths-Jones S."/>
            <person name="Harris T.W."/>
            <person name="Hillier L.W."/>
            <person name="Kamath R."/>
            <person name="Kuwabara P.E."/>
            <person name="Mardis E.R."/>
            <person name="Marra M.A."/>
            <person name="Miner T.L."/>
            <person name="Minx P."/>
            <person name="Mullikin J.C."/>
            <person name="Plumb R.W."/>
            <person name="Rogers J."/>
            <person name="Schein J.E."/>
            <person name="Sohrmann M."/>
            <person name="Spieth J."/>
            <person name="Stajich J.E."/>
            <person name="Wei C."/>
            <person name="Willey D."/>
            <person name="Wilson R.K."/>
            <person name="Durbin R."/>
            <person name="Waterston R.H."/>
        </authorList>
    </citation>
    <scope>NUCLEOTIDE SEQUENCE [LARGE SCALE GENOMIC DNA]</scope>
    <source>
        <strain evidence="13 14">AF16</strain>
    </source>
</reference>
<feature type="domain" description="Protein kinase" evidence="12">
    <location>
        <begin position="285"/>
        <end position="536"/>
    </location>
</feature>
<dbReference type="eggNOG" id="KOG0583">
    <property type="taxonomic scope" value="Eukaryota"/>
</dbReference>
<keyword evidence="4 9" id="KW-0547">Nucleotide-binding</keyword>
<evidence type="ECO:0000259" key="12">
    <source>
        <dbReference type="PROSITE" id="PS50011"/>
    </source>
</evidence>
<evidence type="ECO:0000256" key="2">
    <source>
        <dbReference type="ARBA" id="ARBA00022527"/>
    </source>
</evidence>
<evidence type="ECO:0000256" key="11">
    <source>
        <dbReference type="SAM" id="Phobius"/>
    </source>
</evidence>
<gene>
    <name evidence="13" type="primary">Cbr-srx-120</name>
    <name evidence="15" type="ORF">CBG24228</name>
    <name evidence="13" type="ORF">CBG_24228</name>
</gene>
<dbReference type="PROSITE" id="PS00107">
    <property type="entry name" value="PROTEIN_KINASE_ATP"/>
    <property type="match status" value="1"/>
</dbReference>
<dbReference type="GO" id="GO:0004674">
    <property type="term" value="F:protein serine/threonine kinase activity"/>
    <property type="evidence" value="ECO:0000318"/>
    <property type="project" value="GO_Central"/>
</dbReference>
<evidence type="ECO:0000256" key="1">
    <source>
        <dbReference type="ARBA" id="ARBA00012513"/>
    </source>
</evidence>
<dbReference type="CTD" id="8590153"/>
<feature type="transmembrane region" description="Helical" evidence="11">
    <location>
        <begin position="72"/>
        <end position="91"/>
    </location>
</feature>
<dbReference type="FunFam" id="1.10.510.10:FF:001477">
    <property type="entry name" value="Protein CBG16284"/>
    <property type="match status" value="1"/>
</dbReference>
<dbReference type="RefSeq" id="XP_045091281.1">
    <property type="nucleotide sequence ID" value="XM_045241155.1"/>
</dbReference>
<evidence type="ECO:0000256" key="4">
    <source>
        <dbReference type="ARBA" id="ARBA00022741"/>
    </source>
</evidence>
<dbReference type="InterPro" id="IPR008271">
    <property type="entry name" value="Ser/Thr_kinase_AS"/>
</dbReference>
<feature type="binding site" evidence="9">
    <location>
        <position position="314"/>
    </location>
    <ligand>
        <name>ATP</name>
        <dbReference type="ChEBI" id="CHEBI:30616"/>
    </ligand>
</feature>
<keyword evidence="3" id="KW-0808">Transferase</keyword>
<protein>
    <recommendedName>
        <fullName evidence="1">non-specific serine/threonine protein kinase</fullName>
        <ecNumber evidence="1">2.7.11.1</ecNumber>
    </recommendedName>
</protein>
<dbReference type="Pfam" id="PF00069">
    <property type="entry name" value="Pkinase"/>
    <property type="match status" value="1"/>
</dbReference>
<dbReference type="InterPro" id="IPR017441">
    <property type="entry name" value="Protein_kinase_ATP_BS"/>
</dbReference>
<dbReference type="Proteomes" id="UP000008549">
    <property type="component" value="Unassembled WGS sequence"/>
</dbReference>
<organism evidence="13 14">
    <name type="scientific">Caenorhabditis briggsae</name>
    <dbReference type="NCBI Taxonomy" id="6238"/>
    <lineage>
        <taxon>Eukaryota</taxon>
        <taxon>Metazoa</taxon>
        <taxon>Ecdysozoa</taxon>
        <taxon>Nematoda</taxon>
        <taxon>Chromadorea</taxon>
        <taxon>Rhabditida</taxon>
        <taxon>Rhabditina</taxon>
        <taxon>Rhabditomorpha</taxon>
        <taxon>Rhabditoidea</taxon>
        <taxon>Rhabditidae</taxon>
        <taxon>Peloderinae</taxon>
        <taxon>Caenorhabditis</taxon>
    </lineage>
</organism>
<evidence type="ECO:0000313" key="13">
    <source>
        <dbReference type="EMBL" id="CAP20887.2"/>
    </source>
</evidence>
<dbReference type="PANTHER" id="PTHR24346:SF49">
    <property type="entry name" value="NIM1 SERINE_THREONINE PROTEIN KINASE"/>
    <property type="match status" value="1"/>
</dbReference>
<comment type="catalytic activity">
    <reaction evidence="8">
        <text>L-seryl-[protein] + ATP = O-phospho-L-seryl-[protein] + ADP + H(+)</text>
        <dbReference type="Rhea" id="RHEA:17989"/>
        <dbReference type="Rhea" id="RHEA-COMP:9863"/>
        <dbReference type="Rhea" id="RHEA-COMP:11604"/>
        <dbReference type="ChEBI" id="CHEBI:15378"/>
        <dbReference type="ChEBI" id="CHEBI:29999"/>
        <dbReference type="ChEBI" id="CHEBI:30616"/>
        <dbReference type="ChEBI" id="CHEBI:83421"/>
        <dbReference type="ChEBI" id="CHEBI:456216"/>
        <dbReference type="EC" id="2.7.11.1"/>
    </reaction>
</comment>
<reference evidence="13 14" key="2">
    <citation type="journal article" date="2011" name="PLoS Genet.">
        <title>Caenorhabditis briggsae recombinant inbred line genotypes reveal inter-strain incompatibility and the evolution of recombination.</title>
        <authorList>
            <person name="Ross J.A."/>
            <person name="Koboldt D.C."/>
            <person name="Staisch J.E."/>
            <person name="Chamberlin H.M."/>
            <person name="Gupta B.P."/>
            <person name="Miller R.D."/>
            <person name="Baird S.E."/>
            <person name="Haag E.S."/>
        </authorList>
    </citation>
    <scope>NUCLEOTIDE SEQUENCE [LARGE SCALE GENOMIC DNA]</scope>
    <source>
        <strain evidence="13 14">AF16</strain>
    </source>
</reference>
<evidence type="ECO:0000256" key="6">
    <source>
        <dbReference type="ARBA" id="ARBA00022840"/>
    </source>
</evidence>
<feature type="region of interest" description="Disordered" evidence="10">
    <location>
        <begin position="609"/>
        <end position="649"/>
    </location>
</feature>
<keyword evidence="5" id="KW-0418">Kinase</keyword>
<dbReference type="PROSITE" id="PS00108">
    <property type="entry name" value="PROTEIN_KINASE_ST"/>
    <property type="match status" value="1"/>
</dbReference>
<feature type="compositionally biased region" description="Polar residues" evidence="10">
    <location>
        <begin position="620"/>
        <end position="632"/>
    </location>
</feature>
<keyword evidence="11" id="KW-0472">Membrane</keyword>
<feature type="transmembrane region" description="Helical" evidence="11">
    <location>
        <begin position="33"/>
        <end position="51"/>
    </location>
</feature>
<proteinExistence type="predicted"/>
<evidence type="ECO:0000256" key="9">
    <source>
        <dbReference type="PROSITE-ProRule" id="PRU10141"/>
    </source>
</evidence>
<keyword evidence="11" id="KW-1133">Transmembrane helix</keyword>
<dbReference type="STRING" id="6238.A8WK94"/>
<dbReference type="EC" id="2.7.11.1" evidence="1"/>
<dbReference type="FunFam" id="3.30.200.20:FF:000003">
    <property type="entry name" value="Non-specific serine/threonine protein kinase"/>
    <property type="match status" value="1"/>
</dbReference>
<sequence length="649" mass="73016">MSINLFQKHQRDVPVLLINEPPNHWLNAVMGQLIGWFAWSFAPLAQILLATNRITAVFMPHLHMKKYRFSPTNIGIIAALSVAVFLFLVLLPEGCHYLFNADYVGWIGEISTCTEIAQDMFLVSLMVIAAFTAICSVLLFFKLILNTPKIIPSSSYVSAIPARVRDRSASTSRRVIRSDPPTCSSIAEDNVGEYNSEAESEASGDRRPEHVAARYVPTQRSDDGGYPNHHHHEAFNRTVSAVSLPVGKQLKDMSDKTMYERAIAQLDSDPLVHKEVALGRRIGFYRLGKELGAGNFSKVKLGVHQLTKEKVAVKIMDKAKMDQKAQKLLMREIESMEKMNHPNIIKLFECVETLTRVHLVVEYASGGELYTFVHERGKLSEADAKPFFAQIVSAVAHMHARNLVHRDIKAENVMFANPTTVKLVDFGFSCQVQRDQLLETFCGSPPYAAPELFRDKSYCGELVDVWALGVLLYFMLVGVTPFKGETVADMKVMIMDAKFQLPEYISLMAGELIKSMLRPDFEKRADIEYVKKNFWMRDCRFTKSYLSIKANVEIEDEAEKTAVNDKVWKIMTSFGITPEMLAENNLDKGPRDSIIGTYRIVQFQVQHEMAKAAKEKDTPPASSSTLSNGSPAKNNNRKLKSRSKTCSIL</sequence>
<keyword evidence="6 9" id="KW-0067">ATP-binding</keyword>
<dbReference type="SUPFAM" id="SSF56112">
    <property type="entry name" value="Protein kinase-like (PK-like)"/>
    <property type="match status" value="1"/>
</dbReference>
<evidence type="ECO:0000256" key="10">
    <source>
        <dbReference type="SAM" id="MobiDB-lite"/>
    </source>
</evidence>
<dbReference type="GO" id="GO:0005524">
    <property type="term" value="F:ATP binding"/>
    <property type="evidence" value="ECO:0007669"/>
    <property type="project" value="UniProtKB-UniRule"/>
</dbReference>
<dbReference type="GeneID" id="8590153"/>
<dbReference type="Gene3D" id="1.10.510.10">
    <property type="entry name" value="Transferase(Phosphotransferase) domain 1"/>
    <property type="match status" value="1"/>
</dbReference>
<dbReference type="InterPro" id="IPR011009">
    <property type="entry name" value="Kinase-like_dom_sf"/>
</dbReference>
<feature type="region of interest" description="Disordered" evidence="10">
    <location>
        <begin position="171"/>
        <end position="210"/>
    </location>
</feature>
<evidence type="ECO:0000313" key="15">
    <source>
        <dbReference type="WormBase" id="CBG24228"/>
    </source>
</evidence>
<dbReference type="KEGG" id="cbr:CBG_24228"/>
<comment type="catalytic activity">
    <reaction evidence="7">
        <text>L-threonyl-[protein] + ATP = O-phospho-L-threonyl-[protein] + ADP + H(+)</text>
        <dbReference type="Rhea" id="RHEA:46608"/>
        <dbReference type="Rhea" id="RHEA-COMP:11060"/>
        <dbReference type="Rhea" id="RHEA-COMP:11605"/>
        <dbReference type="ChEBI" id="CHEBI:15378"/>
        <dbReference type="ChEBI" id="CHEBI:30013"/>
        <dbReference type="ChEBI" id="CHEBI:30616"/>
        <dbReference type="ChEBI" id="CHEBI:61977"/>
        <dbReference type="ChEBI" id="CHEBI:456216"/>
        <dbReference type="EC" id="2.7.11.1"/>
    </reaction>
</comment>
<dbReference type="GO" id="GO:0035556">
    <property type="term" value="P:intracellular signal transduction"/>
    <property type="evidence" value="ECO:0000318"/>
    <property type="project" value="GO_Central"/>
</dbReference>
<evidence type="ECO:0000256" key="7">
    <source>
        <dbReference type="ARBA" id="ARBA00047899"/>
    </source>
</evidence>
<feature type="compositionally biased region" description="Basic and acidic residues" evidence="10">
    <location>
        <begin position="609"/>
        <end position="618"/>
    </location>
</feature>
<dbReference type="PROSITE" id="PS50011">
    <property type="entry name" value="PROTEIN_KINASE_DOM"/>
    <property type="match status" value="1"/>
</dbReference>
<keyword evidence="2" id="KW-0723">Serine/threonine-protein kinase</keyword>
<dbReference type="Pfam" id="PF10328">
    <property type="entry name" value="7TM_GPCR_Srx"/>
    <property type="match status" value="1"/>
</dbReference>
<dbReference type="HOGENOM" id="CLU_000288_63_1_1"/>
<evidence type="ECO:0000313" key="14">
    <source>
        <dbReference type="Proteomes" id="UP000008549"/>
    </source>
</evidence>
<dbReference type="WormBase" id="CBG24228">
    <property type="protein sequence ID" value="CBP49077"/>
    <property type="gene ID" value="WBGene00042390"/>
</dbReference>
<keyword evidence="14" id="KW-1185">Reference proteome</keyword>
<dbReference type="InterPro" id="IPR000719">
    <property type="entry name" value="Prot_kinase_dom"/>
</dbReference>
<evidence type="ECO:0000256" key="3">
    <source>
        <dbReference type="ARBA" id="ARBA00022679"/>
    </source>
</evidence>
<dbReference type="PANTHER" id="PTHR24346">
    <property type="entry name" value="MAP/MICROTUBULE AFFINITY-REGULATING KINASE"/>
    <property type="match status" value="1"/>
</dbReference>
<dbReference type="EMBL" id="HE601527">
    <property type="protein sequence ID" value="CAP20887.2"/>
    <property type="molecule type" value="Genomic_DNA"/>
</dbReference>
<evidence type="ECO:0000256" key="5">
    <source>
        <dbReference type="ARBA" id="ARBA00022777"/>
    </source>
</evidence>
<dbReference type="AlphaFoldDB" id="A8WK94"/>
<feature type="transmembrane region" description="Helical" evidence="11">
    <location>
        <begin position="121"/>
        <end position="145"/>
    </location>
</feature>